<evidence type="ECO:0000256" key="3">
    <source>
        <dbReference type="ARBA" id="ARBA00022839"/>
    </source>
</evidence>
<name>A0A1J5RYK7_9ZZZZ</name>
<keyword evidence="2" id="KW-0378">Hydrolase</keyword>
<proteinExistence type="predicted"/>
<comment type="caution">
    <text evidence="5">The sequence shown here is derived from an EMBL/GenBank/DDBJ whole genome shotgun (WGS) entry which is preliminary data.</text>
</comment>
<dbReference type="CDD" id="cd06127">
    <property type="entry name" value="DEDDh"/>
    <property type="match status" value="1"/>
</dbReference>
<feature type="domain" description="Exonuclease" evidence="4">
    <location>
        <begin position="42"/>
        <end position="212"/>
    </location>
</feature>
<dbReference type="InterPro" id="IPR036397">
    <property type="entry name" value="RNaseH_sf"/>
</dbReference>
<dbReference type="GO" id="GO:0008408">
    <property type="term" value="F:3'-5' exonuclease activity"/>
    <property type="evidence" value="ECO:0007669"/>
    <property type="project" value="TreeGrafter"/>
</dbReference>
<dbReference type="Gene3D" id="3.30.420.10">
    <property type="entry name" value="Ribonuclease H-like superfamily/Ribonuclease H"/>
    <property type="match status" value="1"/>
</dbReference>
<dbReference type="SUPFAM" id="SSF53098">
    <property type="entry name" value="Ribonuclease H-like"/>
    <property type="match status" value="1"/>
</dbReference>
<dbReference type="EC" id="2.7.7.7" evidence="5"/>
<keyword evidence="3" id="KW-0269">Exonuclease</keyword>
<organism evidence="5">
    <name type="scientific">mine drainage metagenome</name>
    <dbReference type="NCBI Taxonomy" id="410659"/>
    <lineage>
        <taxon>unclassified sequences</taxon>
        <taxon>metagenomes</taxon>
        <taxon>ecological metagenomes</taxon>
    </lineage>
</organism>
<sequence>MKKLLQRWFASPPQLTPQQRTRLDAWRALPAGDTNSTFDHTRYVVVDVETTGLNLLTDTLISIGAVAVVNGRIVLEDSFSVVLQQQESSGKENILVHGITSTAQREGEDPVGALLAFLEYLGKSGLVAFHVAFDETMIRRAMRQYLGLSFKHAWLDLAYVMPALNRTLMGSHRVLDDWIGRFNIRIEARHNALADALATAQLFQIAIAQAHKKNINDFEGLYDLEKTHHWLRDVS</sequence>
<dbReference type="InterPro" id="IPR012337">
    <property type="entry name" value="RNaseH-like_sf"/>
</dbReference>
<dbReference type="GO" id="GO:0005829">
    <property type="term" value="C:cytosol"/>
    <property type="evidence" value="ECO:0007669"/>
    <property type="project" value="TreeGrafter"/>
</dbReference>
<dbReference type="AlphaFoldDB" id="A0A1J5RYK7"/>
<keyword evidence="5" id="KW-0808">Transferase</keyword>
<dbReference type="PANTHER" id="PTHR30231:SF4">
    <property type="entry name" value="PROTEIN NEN2"/>
    <property type="match status" value="1"/>
</dbReference>
<dbReference type="Pfam" id="PF00929">
    <property type="entry name" value="RNase_T"/>
    <property type="match status" value="1"/>
</dbReference>
<dbReference type="PANTHER" id="PTHR30231">
    <property type="entry name" value="DNA POLYMERASE III SUBUNIT EPSILON"/>
    <property type="match status" value="1"/>
</dbReference>
<evidence type="ECO:0000256" key="1">
    <source>
        <dbReference type="ARBA" id="ARBA00022722"/>
    </source>
</evidence>
<dbReference type="GO" id="GO:0003676">
    <property type="term" value="F:nucleic acid binding"/>
    <property type="evidence" value="ECO:0007669"/>
    <property type="project" value="InterPro"/>
</dbReference>
<evidence type="ECO:0000256" key="2">
    <source>
        <dbReference type="ARBA" id="ARBA00022801"/>
    </source>
</evidence>
<dbReference type="InterPro" id="IPR013520">
    <property type="entry name" value="Ribonucl_H"/>
</dbReference>
<dbReference type="EMBL" id="MLJW01000139">
    <property type="protein sequence ID" value="OIQ97023.1"/>
    <property type="molecule type" value="Genomic_DNA"/>
</dbReference>
<gene>
    <name evidence="5" type="primary">polC_11</name>
    <name evidence="5" type="ORF">GALL_209660</name>
</gene>
<dbReference type="SMART" id="SM00479">
    <property type="entry name" value="EXOIII"/>
    <property type="match status" value="1"/>
</dbReference>
<keyword evidence="5" id="KW-0548">Nucleotidyltransferase</keyword>
<evidence type="ECO:0000259" key="4">
    <source>
        <dbReference type="SMART" id="SM00479"/>
    </source>
</evidence>
<reference evidence="5" key="1">
    <citation type="submission" date="2016-10" db="EMBL/GenBank/DDBJ databases">
        <title>Sequence of Gallionella enrichment culture.</title>
        <authorList>
            <person name="Poehlein A."/>
            <person name="Muehling M."/>
            <person name="Daniel R."/>
        </authorList>
    </citation>
    <scope>NUCLEOTIDE SEQUENCE</scope>
</reference>
<evidence type="ECO:0000313" key="5">
    <source>
        <dbReference type="EMBL" id="OIQ97023.1"/>
    </source>
</evidence>
<accession>A0A1J5RYK7</accession>
<keyword evidence="1" id="KW-0540">Nuclease</keyword>
<protein>
    <submittedName>
        <fullName evidence="5">DNA polymerase III PolC-type</fullName>
        <ecNumber evidence="5">2.7.7.7</ecNumber>
    </submittedName>
</protein>
<dbReference type="GO" id="GO:0003887">
    <property type="term" value="F:DNA-directed DNA polymerase activity"/>
    <property type="evidence" value="ECO:0007669"/>
    <property type="project" value="UniProtKB-EC"/>
</dbReference>